<dbReference type="OrthoDB" id="9763644at2"/>
<protein>
    <submittedName>
        <fullName evidence="1">Uncharacterized protein</fullName>
    </submittedName>
</protein>
<dbReference type="EMBL" id="CP036259">
    <property type="protein sequence ID" value="QDR81193.1"/>
    <property type="molecule type" value="Genomic_DNA"/>
</dbReference>
<dbReference type="Proteomes" id="UP000320776">
    <property type="component" value="Chromosome"/>
</dbReference>
<dbReference type="AlphaFoldDB" id="A0A517DV03"/>
<gene>
    <name evidence="1" type="ORF">SPTER_25670</name>
</gene>
<proteinExistence type="predicted"/>
<evidence type="ECO:0000313" key="1">
    <source>
        <dbReference type="EMBL" id="QDR81193.1"/>
    </source>
</evidence>
<accession>A0A517DV03</accession>
<name>A0A517DV03_9FIRM</name>
<organism evidence="1 2">
    <name type="scientific">Sporomusa termitida</name>
    <dbReference type="NCBI Taxonomy" id="2377"/>
    <lineage>
        <taxon>Bacteria</taxon>
        <taxon>Bacillati</taxon>
        <taxon>Bacillota</taxon>
        <taxon>Negativicutes</taxon>
        <taxon>Selenomonadales</taxon>
        <taxon>Sporomusaceae</taxon>
        <taxon>Sporomusa</taxon>
    </lineage>
</organism>
<reference evidence="1 2" key="1">
    <citation type="submission" date="2019-02" db="EMBL/GenBank/DDBJ databases">
        <title>Closed genome of Sporomusa termitida DSM 4440.</title>
        <authorList>
            <person name="Poehlein A."/>
            <person name="Daniel R."/>
        </authorList>
    </citation>
    <scope>NUCLEOTIDE SEQUENCE [LARGE SCALE GENOMIC DNA]</scope>
    <source>
        <strain evidence="1 2">DSM 4440</strain>
    </source>
</reference>
<evidence type="ECO:0000313" key="2">
    <source>
        <dbReference type="Proteomes" id="UP000320776"/>
    </source>
</evidence>
<keyword evidence="2" id="KW-1185">Reference proteome</keyword>
<dbReference type="KEGG" id="sted:SPTER_25670"/>
<dbReference type="RefSeq" id="WP_144350720.1">
    <property type="nucleotide sequence ID" value="NZ_CP036259.1"/>
</dbReference>
<sequence length="83" mass="8945">MAKISTGDAEKLSGAVAQYLAAFPGDTICVRQIWYEGLGGCGVPATEVMAAVHAVMDSLEDWQPAGSVRYEKYGLQFSFKKVK</sequence>